<dbReference type="AlphaFoldDB" id="A0A0F8W5H1"/>
<evidence type="ECO:0008006" key="3">
    <source>
        <dbReference type="Google" id="ProtNLM"/>
    </source>
</evidence>
<gene>
    <name evidence="2" type="ORF">LCGC14_3109910</name>
</gene>
<dbReference type="Pfam" id="PF07676">
    <property type="entry name" value="PD40"/>
    <property type="match status" value="2"/>
</dbReference>
<name>A0A0F8W5H1_9ZZZZ</name>
<organism evidence="2">
    <name type="scientific">marine sediment metagenome</name>
    <dbReference type="NCBI Taxonomy" id="412755"/>
    <lineage>
        <taxon>unclassified sequences</taxon>
        <taxon>metagenomes</taxon>
        <taxon>ecological metagenomes</taxon>
    </lineage>
</organism>
<accession>A0A0F8W5H1</accession>
<feature type="non-terminal residue" evidence="2">
    <location>
        <position position="343"/>
    </location>
</feature>
<dbReference type="SUPFAM" id="SSF69304">
    <property type="entry name" value="Tricorn protease N-terminal domain"/>
    <property type="match status" value="1"/>
</dbReference>
<protein>
    <recommendedName>
        <fullName evidence="3">Dipeptidylpeptidase IV N-terminal domain-containing protein</fullName>
    </recommendedName>
</protein>
<proteinExistence type="inferred from homology"/>
<evidence type="ECO:0000256" key="1">
    <source>
        <dbReference type="ARBA" id="ARBA00009820"/>
    </source>
</evidence>
<reference evidence="2" key="1">
    <citation type="journal article" date="2015" name="Nature">
        <title>Complex archaea that bridge the gap between prokaryotes and eukaryotes.</title>
        <authorList>
            <person name="Spang A."/>
            <person name="Saw J.H."/>
            <person name="Jorgensen S.L."/>
            <person name="Zaremba-Niedzwiedzka K."/>
            <person name="Martijn J."/>
            <person name="Lind A.E."/>
            <person name="van Eijk R."/>
            <person name="Schleper C."/>
            <person name="Guy L."/>
            <person name="Ettema T.J."/>
        </authorList>
    </citation>
    <scope>NUCLEOTIDE SEQUENCE</scope>
</reference>
<comment type="similarity">
    <text evidence="1">Belongs to the TolB family.</text>
</comment>
<comment type="caution">
    <text evidence="2">The sequence shown here is derived from an EMBL/GenBank/DDBJ whole genome shotgun (WGS) entry which is preliminary data.</text>
</comment>
<dbReference type="PANTHER" id="PTHR36842">
    <property type="entry name" value="PROTEIN TOLB HOMOLOG"/>
    <property type="match status" value="1"/>
</dbReference>
<dbReference type="InterPro" id="IPR011659">
    <property type="entry name" value="WD40"/>
</dbReference>
<dbReference type="Gene3D" id="2.120.10.30">
    <property type="entry name" value="TolB, C-terminal domain"/>
    <property type="match status" value="2"/>
</dbReference>
<sequence>DSHRDMLLRSATLEDKLLTYNRMGIYGKNGLGNELVYNQGYSLVKYLKKKHGEEGMASILEGKGHNYLSLKRNMYYRVKDTPRWVYKEWKEDLEKKYKEETEDITPDENVEDLVSWGWSDRHPAFSPIKNEVAFVSNKGQDYERLGLYLLDLDSKRHKRLARNINPDPSFSYDGQRLVYSKNRLNWRGSRLGDIYIIDWTRVNKKRRLTRGMRAKEPHLSPDGRSIIFVKNEEGRTNICLLDLETEEIRYLTKNEDYTQYFTPRFSPNGERIVFSRFKDGQRDLYLMSADGSGIMSLTNDKADDRNSSWSSEFSPTATASVKTFRRFSVRWWRMGPLRGPTVI</sequence>
<dbReference type="PANTHER" id="PTHR36842:SF1">
    <property type="entry name" value="PROTEIN TOLB"/>
    <property type="match status" value="1"/>
</dbReference>
<evidence type="ECO:0000313" key="2">
    <source>
        <dbReference type="EMBL" id="KKK51942.1"/>
    </source>
</evidence>
<dbReference type="InterPro" id="IPR011042">
    <property type="entry name" value="6-blade_b-propeller_TolB-like"/>
</dbReference>
<feature type="non-terminal residue" evidence="2">
    <location>
        <position position="1"/>
    </location>
</feature>
<dbReference type="EMBL" id="LAZR01067263">
    <property type="protein sequence ID" value="KKK51942.1"/>
    <property type="molecule type" value="Genomic_DNA"/>
</dbReference>